<evidence type="ECO:0000313" key="2">
    <source>
        <dbReference type="Proteomes" id="UP000500870"/>
    </source>
</evidence>
<reference evidence="1 2" key="1">
    <citation type="submission" date="2020-04" db="EMBL/GenBank/DDBJ databases">
        <title>FDA dAtabase for Regulatory Grade micrObial Sequences (FDA-ARGOS): Supporting development and validation of Infectious Disease Dx tests.</title>
        <authorList>
            <person name="Sciortino C."/>
            <person name="Tallon L."/>
            <person name="Sadzewicz L."/>
            <person name="Vavikolanu K."/>
            <person name="Mehta A."/>
            <person name="Aluvathingal J."/>
            <person name="Nadendla S."/>
            <person name="Nandy P."/>
            <person name="Geyer C."/>
            <person name="Yan Y."/>
            <person name="Sichtig H."/>
        </authorList>
    </citation>
    <scope>NUCLEOTIDE SEQUENCE [LARGE SCALE GENOMIC DNA]</scope>
    <source>
        <strain evidence="1 2">FDAARGOS_633</strain>
    </source>
</reference>
<accession>A0A6H0ZKK0</accession>
<protein>
    <submittedName>
        <fullName evidence="1">Uncharacterized protein</fullName>
    </submittedName>
</protein>
<name>A0A6H0ZKK0_9HYPH</name>
<organism evidence="1 2">
    <name type="scientific">Agrobacterium pusense</name>
    <dbReference type="NCBI Taxonomy" id="648995"/>
    <lineage>
        <taxon>Bacteria</taxon>
        <taxon>Pseudomonadati</taxon>
        <taxon>Pseudomonadota</taxon>
        <taxon>Alphaproteobacteria</taxon>
        <taxon>Hyphomicrobiales</taxon>
        <taxon>Rhizobiaceae</taxon>
        <taxon>Rhizobium/Agrobacterium group</taxon>
        <taxon>Agrobacterium</taxon>
    </lineage>
</organism>
<dbReference type="RefSeq" id="WP_136882650.1">
    <property type="nucleotide sequence ID" value="NZ_CP050898.1"/>
</dbReference>
<dbReference type="EMBL" id="CP050898">
    <property type="protein sequence ID" value="QIX20577.1"/>
    <property type="molecule type" value="Genomic_DNA"/>
</dbReference>
<dbReference type="AlphaFoldDB" id="A0A6H0ZKK0"/>
<proteinExistence type="predicted"/>
<sequence length="68" mass="7826">MRKYYTLAVRIDGRWSPEFGDYDRECVQVELAGYLDSGAWKRKDLKIVTTDDNQAAIDAAIRKLNGEE</sequence>
<gene>
    <name evidence="1" type="ORF">FOB41_05205</name>
</gene>
<dbReference type="Proteomes" id="UP000500870">
    <property type="component" value="Chromosome 1"/>
</dbReference>
<evidence type="ECO:0000313" key="1">
    <source>
        <dbReference type="EMBL" id="QIX20577.1"/>
    </source>
</evidence>